<dbReference type="EMBL" id="CP132302">
    <property type="protein sequence ID" value="WLR97531.1"/>
    <property type="molecule type" value="Genomic_DNA"/>
</dbReference>
<dbReference type="AlphaFoldDB" id="A0AA50H7Y2"/>
<dbReference type="Proteomes" id="UP001234585">
    <property type="component" value="Chromosome"/>
</dbReference>
<proteinExistence type="predicted"/>
<protein>
    <submittedName>
        <fullName evidence="2">Uncharacterized protein</fullName>
    </submittedName>
</protein>
<dbReference type="RefSeq" id="WP_306037482.1">
    <property type="nucleotide sequence ID" value="NZ_CP132302.1"/>
</dbReference>
<evidence type="ECO:0000313" key="2">
    <source>
        <dbReference type="EMBL" id="WLR97531.1"/>
    </source>
</evidence>
<evidence type="ECO:0000313" key="3">
    <source>
        <dbReference type="Proteomes" id="UP001234585"/>
    </source>
</evidence>
<feature type="region of interest" description="Disordered" evidence="1">
    <location>
        <begin position="1"/>
        <end position="23"/>
    </location>
</feature>
<gene>
    <name evidence="2" type="ORF">Q9313_00425</name>
</gene>
<sequence length="57" mass="5798">MGSASAVSRVVAGDGPGPLSSSKGYRIVEERLTDAISSAPKADYTKVLIGAAFNTAR</sequence>
<keyword evidence="3" id="KW-1185">Reference proteome</keyword>
<reference evidence="2 3" key="1">
    <citation type="submission" date="2023-08" db="EMBL/GenBank/DDBJ databases">
        <title>Pathogen: clinical or host-associated sample.</title>
        <authorList>
            <person name="Hergert J."/>
            <person name="Casey R."/>
            <person name="Wagner J."/>
            <person name="Young E.L."/>
            <person name="Oakeson K.F."/>
        </authorList>
    </citation>
    <scope>NUCLEOTIDE SEQUENCE [LARGE SCALE GENOMIC DNA]</scope>
    <source>
        <strain evidence="2 3">1760953</strain>
    </source>
</reference>
<organism evidence="2 3">
    <name type="scientific">Shinella sumterensis</name>
    <dbReference type="NCBI Taxonomy" id="1967501"/>
    <lineage>
        <taxon>Bacteria</taxon>
        <taxon>Pseudomonadati</taxon>
        <taxon>Pseudomonadota</taxon>
        <taxon>Alphaproteobacteria</taxon>
        <taxon>Hyphomicrobiales</taxon>
        <taxon>Rhizobiaceae</taxon>
        <taxon>Shinella</taxon>
    </lineage>
</organism>
<name>A0AA50H7Y2_9HYPH</name>
<accession>A0AA50H7Y2</accession>
<evidence type="ECO:0000256" key="1">
    <source>
        <dbReference type="SAM" id="MobiDB-lite"/>
    </source>
</evidence>